<protein>
    <recommendedName>
        <fullName evidence="1">Antitoxin VbhA domain-containing protein</fullName>
    </recommendedName>
</protein>
<evidence type="ECO:0000259" key="1">
    <source>
        <dbReference type="Pfam" id="PF18495"/>
    </source>
</evidence>
<dbReference type="Pfam" id="PF18495">
    <property type="entry name" value="VbhA"/>
    <property type="match status" value="1"/>
</dbReference>
<dbReference type="AlphaFoldDB" id="A0A9X0LD00"/>
<evidence type="ECO:0000313" key="3">
    <source>
        <dbReference type="Proteomes" id="UP000053246"/>
    </source>
</evidence>
<dbReference type="EMBL" id="LMWI01000002">
    <property type="protein sequence ID" value="KUJ45612.1"/>
    <property type="molecule type" value="Genomic_DNA"/>
</dbReference>
<comment type="caution">
    <text evidence="2">The sequence shown here is derived from an EMBL/GenBank/DDBJ whole genome shotgun (WGS) entry which is preliminary data.</text>
</comment>
<gene>
    <name evidence="2" type="ORF">ADL17_21465</name>
</gene>
<dbReference type="InterPro" id="IPR043038">
    <property type="entry name" value="VbhA_sf"/>
</dbReference>
<organism evidence="2 3">
    <name type="scientific">Micromonospora maris</name>
    <dbReference type="NCBI Taxonomy" id="1003110"/>
    <lineage>
        <taxon>Bacteria</taxon>
        <taxon>Bacillati</taxon>
        <taxon>Actinomycetota</taxon>
        <taxon>Actinomycetes</taxon>
        <taxon>Micromonosporales</taxon>
        <taxon>Micromonosporaceae</taxon>
        <taxon>Micromonospora</taxon>
    </lineage>
</organism>
<sequence length="59" mass="6519">MSDVETAVANAVANAALAGVEFDEEWKRTLRDVATGLIDANELIAQEIVRFRSDRDAQR</sequence>
<dbReference type="Proteomes" id="UP000053246">
    <property type="component" value="Unassembled WGS sequence"/>
</dbReference>
<feature type="domain" description="Antitoxin VbhA" evidence="1">
    <location>
        <begin position="7"/>
        <end position="46"/>
    </location>
</feature>
<name>A0A9X0LD00_9ACTN</name>
<dbReference type="RefSeq" id="WP_013735028.1">
    <property type="nucleotide sequence ID" value="NZ_LMWI01000002.1"/>
</dbReference>
<reference evidence="2 3" key="1">
    <citation type="submission" date="2015-10" db="EMBL/GenBank/DDBJ databases">
        <authorList>
            <person name="Ju K.-S."/>
            <person name="Doroghazi J.R."/>
            <person name="Metcalf W.W."/>
        </authorList>
    </citation>
    <scope>NUCLEOTIDE SEQUENCE [LARGE SCALE GENOMIC DNA]</scope>
    <source>
        <strain evidence="2 3">NRRL B-24793</strain>
    </source>
</reference>
<evidence type="ECO:0000313" key="2">
    <source>
        <dbReference type="EMBL" id="KUJ45612.1"/>
    </source>
</evidence>
<proteinExistence type="predicted"/>
<dbReference type="Gene3D" id="1.10.8.1050">
    <property type="entry name" value="Antitoxin VbhA-like"/>
    <property type="match status" value="1"/>
</dbReference>
<keyword evidence="3" id="KW-1185">Reference proteome</keyword>
<accession>A0A9X0LD00</accession>
<dbReference type="InterPro" id="IPR041535">
    <property type="entry name" value="VbhA"/>
</dbReference>